<gene>
    <name evidence="5" type="ORF">FB564_3321</name>
    <name evidence="4" type="ORF">Sar04_33330</name>
</gene>
<dbReference type="InterPro" id="IPR029058">
    <property type="entry name" value="AB_hydrolase_fold"/>
</dbReference>
<dbReference type="GO" id="GO:0016787">
    <property type="term" value="F:hydrolase activity"/>
    <property type="evidence" value="ECO:0007669"/>
    <property type="project" value="UniProtKB-KW"/>
</dbReference>
<proteinExistence type="inferred from homology"/>
<reference evidence="5 6" key="1">
    <citation type="submission" date="2019-06" db="EMBL/GenBank/DDBJ databases">
        <title>Sequencing the genomes of 1000 actinobacteria strains.</title>
        <authorList>
            <person name="Klenk H.-P."/>
        </authorList>
    </citation>
    <scope>NUCLEOTIDE SEQUENCE [LARGE SCALE GENOMIC DNA]</scope>
    <source>
        <strain evidence="5 6">DSM 44819</strain>
    </source>
</reference>
<evidence type="ECO:0000256" key="2">
    <source>
        <dbReference type="ARBA" id="ARBA00022801"/>
    </source>
</evidence>
<organism evidence="5 6">
    <name type="scientific">Salinispora arenicola</name>
    <dbReference type="NCBI Taxonomy" id="168697"/>
    <lineage>
        <taxon>Bacteria</taxon>
        <taxon>Bacillati</taxon>
        <taxon>Actinomycetota</taxon>
        <taxon>Actinomycetes</taxon>
        <taxon>Micromonosporales</taxon>
        <taxon>Micromonosporaceae</taxon>
        <taxon>Salinispora</taxon>
    </lineage>
</organism>
<dbReference type="Pfam" id="PF00975">
    <property type="entry name" value="Thioesterase"/>
    <property type="match status" value="1"/>
</dbReference>
<dbReference type="InterPro" id="IPR020802">
    <property type="entry name" value="TesA-like"/>
</dbReference>
<name>A0A542XQK9_SALAC</name>
<dbReference type="PANTHER" id="PTHR11487">
    <property type="entry name" value="THIOESTERASE"/>
    <property type="match status" value="1"/>
</dbReference>
<comment type="similarity">
    <text evidence="1">Belongs to the thioesterase family.</text>
</comment>
<dbReference type="Proteomes" id="UP000315983">
    <property type="component" value="Unassembled WGS sequence"/>
</dbReference>
<dbReference type="EMBL" id="BOQM01000026">
    <property type="protein sequence ID" value="GIM86597.1"/>
    <property type="molecule type" value="Genomic_DNA"/>
</dbReference>
<evidence type="ECO:0000313" key="4">
    <source>
        <dbReference type="EMBL" id="GIM86597.1"/>
    </source>
</evidence>
<keyword evidence="2" id="KW-0378">Hydrolase</keyword>
<dbReference type="InterPro" id="IPR001031">
    <property type="entry name" value="Thioesterase"/>
</dbReference>
<reference evidence="4 7" key="2">
    <citation type="submission" date="2021-03" db="EMBL/GenBank/DDBJ databases">
        <title>Whole genome shotgun sequence of Salinispora arenicola NBRC 105043.</title>
        <authorList>
            <person name="Komaki H."/>
            <person name="Tamura T."/>
        </authorList>
    </citation>
    <scope>NUCLEOTIDE SEQUENCE [LARGE SCALE GENOMIC DNA]</scope>
    <source>
        <strain evidence="4 7">NBRC 105043</strain>
    </source>
</reference>
<dbReference type="Proteomes" id="UP000677457">
    <property type="component" value="Unassembled WGS sequence"/>
</dbReference>
<dbReference type="GO" id="GO:0008610">
    <property type="term" value="P:lipid biosynthetic process"/>
    <property type="evidence" value="ECO:0007669"/>
    <property type="project" value="TreeGrafter"/>
</dbReference>
<dbReference type="SUPFAM" id="SSF53474">
    <property type="entry name" value="alpha/beta-Hydrolases"/>
    <property type="match status" value="1"/>
</dbReference>
<dbReference type="PANTHER" id="PTHR11487:SF0">
    <property type="entry name" value="S-ACYL FATTY ACID SYNTHASE THIOESTERASE, MEDIUM CHAIN"/>
    <property type="match status" value="1"/>
</dbReference>
<evidence type="ECO:0000256" key="1">
    <source>
        <dbReference type="ARBA" id="ARBA00007169"/>
    </source>
</evidence>
<sequence>MVQRRAIVNRWFQPDEVPADAAVRLFLLPYAGGNAGMFRDWLPLFPADIAAQAVQPPGRLDRRDEPLVTDLGPMTEALGEAIAAELDGRPFALFGHSMGGLLAYRVAVLLAAEYGTPPILVASAGWTPEGFSMPTLEQVQLPQPELVSWIVGLGSLPPVIYQDPELLELTIPPTRADLTACARYVDDGAPVPCPVISYTGRDDPLLTADAPESWNGRSPEYLGNSAFPGGHFFIYAAALPIVTDLTRHLRRLAALTSIPGH</sequence>
<dbReference type="EMBL" id="VFOL01000001">
    <property type="protein sequence ID" value="TQL38138.1"/>
    <property type="molecule type" value="Genomic_DNA"/>
</dbReference>
<accession>A0A542XQK9</accession>
<feature type="domain" description="Thioesterase TesA-like" evidence="3">
    <location>
        <begin position="31"/>
        <end position="249"/>
    </location>
</feature>
<comment type="caution">
    <text evidence="5">The sequence shown here is derived from an EMBL/GenBank/DDBJ whole genome shotgun (WGS) entry which is preliminary data.</text>
</comment>
<dbReference type="RefSeq" id="WP_018794454.1">
    <property type="nucleotide sequence ID" value="NZ_BOQM01000026.1"/>
</dbReference>
<keyword evidence="7" id="KW-1185">Reference proteome</keyword>
<evidence type="ECO:0000313" key="6">
    <source>
        <dbReference type="Proteomes" id="UP000315983"/>
    </source>
</evidence>
<dbReference type="GeneID" id="93772529"/>
<evidence type="ECO:0000259" key="3">
    <source>
        <dbReference type="SMART" id="SM00824"/>
    </source>
</evidence>
<dbReference type="Gene3D" id="3.40.50.1820">
    <property type="entry name" value="alpha/beta hydrolase"/>
    <property type="match status" value="1"/>
</dbReference>
<dbReference type="AlphaFoldDB" id="A0A542XQK9"/>
<evidence type="ECO:0000313" key="7">
    <source>
        <dbReference type="Proteomes" id="UP000677457"/>
    </source>
</evidence>
<dbReference type="InterPro" id="IPR012223">
    <property type="entry name" value="TEII"/>
</dbReference>
<dbReference type="SMART" id="SM00824">
    <property type="entry name" value="PKS_TE"/>
    <property type="match status" value="1"/>
</dbReference>
<evidence type="ECO:0000313" key="5">
    <source>
        <dbReference type="EMBL" id="TQL38138.1"/>
    </source>
</evidence>
<protein>
    <submittedName>
        <fullName evidence="4 5">Thioesterase</fullName>
    </submittedName>
</protein>